<evidence type="ECO:0000256" key="5">
    <source>
        <dbReference type="ARBA" id="ARBA00048204"/>
    </source>
</evidence>
<keyword evidence="1 6" id="KW-0378">Hydrolase</keyword>
<evidence type="ECO:0000256" key="3">
    <source>
        <dbReference type="ARBA" id="ARBA00035306"/>
    </source>
</evidence>
<comment type="caution">
    <text evidence="7">The sequence shown here is derived from an EMBL/GenBank/DDBJ whole genome shotgun (WGS) entry which is preliminary data.</text>
</comment>
<evidence type="ECO:0000256" key="1">
    <source>
        <dbReference type="ARBA" id="ARBA00022801"/>
    </source>
</evidence>
<organism evidence="7 8">
    <name type="scientific">Lentinula lateritia</name>
    <dbReference type="NCBI Taxonomy" id="40482"/>
    <lineage>
        <taxon>Eukaryota</taxon>
        <taxon>Fungi</taxon>
        <taxon>Dikarya</taxon>
        <taxon>Basidiomycota</taxon>
        <taxon>Agaricomycotina</taxon>
        <taxon>Agaricomycetes</taxon>
        <taxon>Agaricomycetidae</taxon>
        <taxon>Agaricales</taxon>
        <taxon>Marasmiineae</taxon>
        <taxon>Omphalotaceae</taxon>
        <taxon>Lentinula</taxon>
    </lineage>
</organism>
<protein>
    <recommendedName>
        <fullName evidence="3 6">Queuosine 5'-phosphate N-glycosylase/hydrolase</fullName>
        <ecNumber evidence="6">3.2.2.-</ecNumber>
    </recommendedName>
    <alternativeName>
        <fullName evidence="4 6">Queuosine-nucleotide N-glycosylase/hydrolase</fullName>
    </alternativeName>
</protein>
<dbReference type="InterPro" id="IPR019438">
    <property type="entry name" value="Q_salvage"/>
</dbReference>
<comment type="similarity">
    <text evidence="2 6">Belongs to the QNG1 protein family.</text>
</comment>
<accession>A0ABQ8V4J6</accession>
<dbReference type="PANTHER" id="PTHR21314:SF0">
    <property type="entry name" value="QUEUOSINE 5'-PHOSPHATE N-GLYCOSYLASE_HYDROLASE"/>
    <property type="match status" value="1"/>
</dbReference>
<evidence type="ECO:0000256" key="4">
    <source>
        <dbReference type="ARBA" id="ARBA00035393"/>
    </source>
</evidence>
<dbReference type="Pfam" id="PF10343">
    <property type="entry name" value="Q_salvage"/>
    <property type="match status" value="1"/>
</dbReference>
<evidence type="ECO:0000313" key="8">
    <source>
        <dbReference type="Proteomes" id="UP001150217"/>
    </source>
</evidence>
<proteinExistence type="inferred from homology"/>
<reference evidence="7" key="1">
    <citation type="submission" date="2022-08" db="EMBL/GenBank/DDBJ databases">
        <title>A Global Phylogenomic Analysis of the Shiitake Genus Lentinula.</title>
        <authorList>
            <consortium name="DOE Joint Genome Institute"/>
            <person name="Sierra-Patev S."/>
            <person name="Min B."/>
            <person name="Naranjo-Ortiz M."/>
            <person name="Looney B."/>
            <person name="Konkel Z."/>
            <person name="Slot J.C."/>
            <person name="Sakamoto Y."/>
            <person name="Steenwyk J.L."/>
            <person name="Rokas A."/>
            <person name="Carro J."/>
            <person name="Camarero S."/>
            <person name="Ferreira P."/>
            <person name="Molpeceres G."/>
            <person name="Ruiz-Duenas F.J."/>
            <person name="Serrano A."/>
            <person name="Henrissat B."/>
            <person name="Drula E."/>
            <person name="Hughes K.W."/>
            <person name="Mata J.L."/>
            <person name="Ishikawa N.K."/>
            <person name="Vargas-Isla R."/>
            <person name="Ushijima S."/>
            <person name="Smith C.A."/>
            <person name="Ahrendt S."/>
            <person name="Andreopoulos W."/>
            <person name="He G."/>
            <person name="Labutti K."/>
            <person name="Lipzen A."/>
            <person name="Ng V."/>
            <person name="Riley R."/>
            <person name="Sandor L."/>
            <person name="Barry K."/>
            <person name="Martinez A.T."/>
            <person name="Xiao Y."/>
            <person name="Gibbons J.G."/>
            <person name="Terashima K."/>
            <person name="Grigoriev I.V."/>
            <person name="Hibbett D.S."/>
        </authorList>
    </citation>
    <scope>NUCLEOTIDE SEQUENCE</scope>
    <source>
        <strain evidence="7">RHP3577 ss4</strain>
    </source>
</reference>
<dbReference type="Proteomes" id="UP001150217">
    <property type="component" value="Unassembled WGS sequence"/>
</dbReference>
<evidence type="ECO:0000313" key="7">
    <source>
        <dbReference type="EMBL" id="KAJ4472709.1"/>
    </source>
</evidence>
<keyword evidence="8" id="KW-1185">Reference proteome</keyword>
<name>A0ABQ8V4J6_9AGAR</name>
<sequence>MMLSETQNDSNTPLDEKVLTWSDEDSGLNPVIDSAEFAYKQTNIVQVNDEGISVAARHIFHKIKVESYTPRTWRTHPLHLIPVEPYVASEPSNKKVLDWIFLISSLNFSFWSSREGHPDRYGVEWKSGWDDSEDNRRLWTGYWSLVAALNRALHDDNIPISDPYFYSSKVLCPDSLIASVFRPASQCSETVPLLQERISVMREVGFILCNSFGGSYQGFLEEFQRRHDGQGTALDLVKMVTDTFPSFRDEVFYNGKRVCFWKRAQILVAETWAAFYPDPTVTNTHPLFPGIRGPVIQDLTMFADYRVPQILHHLKILVYPASLVRKLGEGVDIAPGSKEETSLRAGSIVAVERLKDAIMGLIAEAPNQSNSIPNEVSSVLIDFFLWDLAKKLERGDDKIEGIKTAHILPAHRTRSIWY</sequence>
<comment type="catalytic activity">
    <reaction evidence="5 6">
        <text>queuosine 5'-phosphate + H2O = queuine + D-ribose 5-phosphate</text>
        <dbReference type="Rhea" id="RHEA:75387"/>
        <dbReference type="ChEBI" id="CHEBI:15377"/>
        <dbReference type="ChEBI" id="CHEBI:17433"/>
        <dbReference type="ChEBI" id="CHEBI:78346"/>
        <dbReference type="ChEBI" id="CHEBI:194371"/>
    </reaction>
    <physiologicalReaction direction="left-to-right" evidence="5 6">
        <dbReference type="Rhea" id="RHEA:75388"/>
    </physiologicalReaction>
</comment>
<dbReference type="EC" id="3.2.2.-" evidence="6"/>
<evidence type="ECO:0000256" key="2">
    <source>
        <dbReference type="ARBA" id="ARBA00035119"/>
    </source>
</evidence>
<gene>
    <name evidence="7" type="ORF">C8R41DRAFT_801128</name>
</gene>
<dbReference type="PANTHER" id="PTHR21314">
    <property type="entry name" value="QUEUOSINE 5'-PHOSPHATE N-GLYCOSYLASE_HYDROLASE-RELATED"/>
    <property type="match status" value="1"/>
</dbReference>
<comment type="function">
    <text evidence="6">Catalyzes the hydrolysis of queuosine 5'-phosphate, releasing the nucleobase queuine (q). Is required for salvage of queuine from exogenous queuosine (Q) that is imported and then converted to queuosine 5'-phosphate intracellularly.</text>
</comment>
<dbReference type="EMBL" id="JANVFT010000082">
    <property type="protein sequence ID" value="KAJ4472709.1"/>
    <property type="molecule type" value="Genomic_DNA"/>
</dbReference>
<evidence type="ECO:0000256" key="6">
    <source>
        <dbReference type="RuleBase" id="RU365002"/>
    </source>
</evidence>